<dbReference type="InterPro" id="IPR006843">
    <property type="entry name" value="PAP/fibrillin_dom"/>
</dbReference>
<reference evidence="5" key="1">
    <citation type="submission" date="2021-01" db="EMBL/GenBank/DDBJ databases">
        <authorList>
            <person name="Corre E."/>
            <person name="Pelletier E."/>
            <person name="Niang G."/>
            <person name="Scheremetjew M."/>
            <person name="Finn R."/>
            <person name="Kale V."/>
            <person name="Holt S."/>
            <person name="Cochrane G."/>
            <person name="Meng A."/>
            <person name="Brown T."/>
            <person name="Cohen L."/>
        </authorList>
    </citation>
    <scope>NUCLEOTIDE SEQUENCE</scope>
    <source>
        <strain evidence="5">379</strain>
    </source>
</reference>
<feature type="domain" description="Plastid lipid-associated protein/fibrillin conserved" evidence="4">
    <location>
        <begin position="101"/>
        <end position="272"/>
    </location>
</feature>
<protein>
    <recommendedName>
        <fullName evidence="4">Plastid lipid-associated protein/fibrillin conserved domain-containing protein</fullName>
    </recommendedName>
</protein>
<keyword evidence="3" id="KW-0732">Signal</keyword>
<sequence>MALTLLLSTAAASLVARGPRFAPAAARALRSPVPFAAAPAAAATDTAAAREALFAAIADFRAAEEAEGKTSVDFGVKGGELDKKSRAPADLRQVWTGRVREAARAVESAIDTLAPFNPTPDATKLLGTVEGDLCPLHGAWRNVWTTAADASFSPNSTRGDANVYNVVDGTRSRITNHIDFASGAQFRVLLRATALSPLRVGLRFRFVKVSPPRPILGLLRTIVIPVPGPFLTRVLSLLGRGPKEGPPPAYFDVLYLDDELRVHVTGQGNLFVQRRAPWSR</sequence>
<feature type="signal peptide" evidence="3">
    <location>
        <begin position="1"/>
        <end position="16"/>
    </location>
</feature>
<accession>A0A7S3W4U0</accession>
<feature type="chain" id="PRO_5030750472" description="Plastid lipid-associated protein/fibrillin conserved domain-containing protein" evidence="3">
    <location>
        <begin position="17"/>
        <end position="280"/>
    </location>
</feature>
<dbReference type="PANTHER" id="PTHR31906">
    <property type="entry name" value="PLASTID-LIPID-ASSOCIATED PROTEIN 4, CHLOROPLASTIC-RELATED"/>
    <property type="match status" value="1"/>
</dbReference>
<name>A0A7S3W4U0_EMIHU</name>
<proteinExistence type="predicted"/>
<evidence type="ECO:0000256" key="3">
    <source>
        <dbReference type="SAM" id="SignalP"/>
    </source>
</evidence>
<organism evidence="5">
    <name type="scientific">Emiliania huxleyi</name>
    <name type="common">Coccolithophore</name>
    <name type="synonym">Pontosphaera huxleyi</name>
    <dbReference type="NCBI Taxonomy" id="2903"/>
    <lineage>
        <taxon>Eukaryota</taxon>
        <taxon>Haptista</taxon>
        <taxon>Haptophyta</taxon>
        <taxon>Prymnesiophyceae</taxon>
        <taxon>Isochrysidales</taxon>
        <taxon>Noelaerhabdaceae</taxon>
        <taxon>Emiliania</taxon>
    </lineage>
</organism>
<keyword evidence="2" id="KW-0934">Plastid</keyword>
<comment type="subcellular location">
    <subcellularLocation>
        <location evidence="1">Plastid</location>
    </subcellularLocation>
</comment>
<dbReference type="Pfam" id="PF04755">
    <property type="entry name" value="PAP_fibrillin"/>
    <property type="match status" value="1"/>
</dbReference>
<dbReference type="EMBL" id="HBIR01011593">
    <property type="protein sequence ID" value="CAE0535548.1"/>
    <property type="molecule type" value="Transcribed_RNA"/>
</dbReference>
<evidence type="ECO:0000256" key="1">
    <source>
        <dbReference type="ARBA" id="ARBA00004474"/>
    </source>
</evidence>
<dbReference type="GO" id="GO:0009536">
    <property type="term" value="C:plastid"/>
    <property type="evidence" value="ECO:0007669"/>
    <property type="project" value="UniProtKB-SubCell"/>
</dbReference>
<dbReference type="AlphaFoldDB" id="A0A7S3W4U0"/>
<evidence type="ECO:0000256" key="2">
    <source>
        <dbReference type="ARBA" id="ARBA00022640"/>
    </source>
</evidence>
<evidence type="ECO:0000313" key="5">
    <source>
        <dbReference type="EMBL" id="CAE0535548.1"/>
    </source>
</evidence>
<gene>
    <name evidence="5" type="ORF">EHUX00137_LOCUS8392</name>
</gene>
<dbReference type="InterPro" id="IPR039633">
    <property type="entry name" value="PAP"/>
</dbReference>
<evidence type="ECO:0000259" key="4">
    <source>
        <dbReference type="Pfam" id="PF04755"/>
    </source>
</evidence>